<keyword evidence="1" id="KW-0812">Transmembrane</keyword>
<keyword evidence="1" id="KW-1133">Transmembrane helix</keyword>
<proteinExistence type="predicted"/>
<dbReference type="PANTHER" id="PTHR43767">
    <property type="entry name" value="LONG-CHAIN-FATTY-ACID--COA LIGASE"/>
    <property type="match status" value="1"/>
</dbReference>
<dbReference type="Gene3D" id="3.40.50.12780">
    <property type="entry name" value="N-terminal domain of ligase-like"/>
    <property type="match status" value="1"/>
</dbReference>
<name>A0ABW3TBT0_9RHOB</name>
<feature type="domain" description="AMP-dependent synthetase/ligase" evidence="2">
    <location>
        <begin position="9"/>
        <end position="371"/>
    </location>
</feature>
<dbReference type="InterPro" id="IPR045851">
    <property type="entry name" value="AMP-bd_C_sf"/>
</dbReference>
<dbReference type="Pfam" id="PF00501">
    <property type="entry name" value="AMP-binding"/>
    <property type="match status" value="1"/>
</dbReference>
<dbReference type="InterPro" id="IPR042099">
    <property type="entry name" value="ANL_N_sf"/>
</dbReference>
<keyword evidence="1" id="KW-0472">Membrane</keyword>
<evidence type="ECO:0000259" key="2">
    <source>
        <dbReference type="Pfam" id="PF00501"/>
    </source>
</evidence>
<dbReference type="RefSeq" id="WP_380789517.1">
    <property type="nucleotide sequence ID" value="NZ_JBHTKR010000002.1"/>
</dbReference>
<sequence>MNISNWLLRQAQVHGDRPALFLGRECLADYGQFHAEASAVAGWLGAQGLRQGDRVALFMKNRPEFLVLLYGIWMAGAVAVPINAKLHGREAAWILGDADAALVFASPGLAEDLGQAIAQDGRAVRVIAADPAGLADVQAHAGRAAPCPLAPQDLAWLFYTSGTTGRPKGVMITHGMLSAVCLSYLADVDHVSAEDGALYAAPLSHGAGLYAMVHVLMGARHICPVSGGFDPAEIFDLAAFHGRTHMFAAPTMIKRMTAHAQAHGLTGQGLRTVVYGGGPMYVADIVEAVDTFGPVFVQIYGQGECPMSITALSRADVTDRSHKAWRARLGSVGRAQSVVEVKIGDDSGAPLAPGQIGEIMVRGATVMPGYWRNPQATQKTLQDGWLRTGDMGVLDPAGYLTLHDRSKDMIISGGTNIYPREVEEALLTHPDLHEVSVVGQTDPEWGEVVVAFVVPRTGAVLTHAALDAHCLAQIARFKRPKLYAVLPELPKNNYGKVLKTALRDLLAGNTLDILH</sequence>
<dbReference type="InterPro" id="IPR025110">
    <property type="entry name" value="AMP-bd_C"/>
</dbReference>
<organism evidence="4 5">
    <name type="scientific">Seohaeicola saemankumensis</name>
    <dbReference type="NCBI Taxonomy" id="481181"/>
    <lineage>
        <taxon>Bacteria</taxon>
        <taxon>Pseudomonadati</taxon>
        <taxon>Pseudomonadota</taxon>
        <taxon>Alphaproteobacteria</taxon>
        <taxon>Rhodobacterales</taxon>
        <taxon>Roseobacteraceae</taxon>
        <taxon>Seohaeicola</taxon>
    </lineage>
</organism>
<dbReference type="InterPro" id="IPR000873">
    <property type="entry name" value="AMP-dep_synth/lig_dom"/>
</dbReference>
<dbReference type="PROSITE" id="PS00455">
    <property type="entry name" value="AMP_BINDING"/>
    <property type="match status" value="1"/>
</dbReference>
<comment type="caution">
    <text evidence="4">The sequence shown here is derived from an EMBL/GenBank/DDBJ whole genome shotgun (WGS) entry which is preliminary data.</text>
</comment>
<evidence type="ECO:0000256" key="1">
    <source>
        <dbReference type="SAM" id="Phobius"/>
    </source>
</evidence>
<dbReference type="Gene3D" id="3.30.300.30">
    <property type="match status" value="1"/>
</dbReference>
<dbReference type="EMBL" id="JBHTKR010000002">
    <property type="protein sequence ID" value="MFD1194152.1"/>
    <property type="molecule type" value="Genomic_DNA"/>
</dbReference>
<evidence type="ECO:0000313" key="4">
    <source>
        <dbReference type="EMBL" id="MFD1194152.1"/>
    </source>
</evidence>
<dbReference type="InterPro" id="IPR020459">
    <property type="entry name" value="AMP-binding"/>
</dbReference>
<evidence type="ECO:0000313" key="5">
    <source>
        <dbReference type="Proteomes" id="UP001597151"/>
    </source>
</evidence>
<dbReference type="Proteomes" id="UP001597151">
    <property type="component" value="Unassembled WGS sequence"/>
</dbReference>
<keyword evidence="5" id="KW-1185">Reference proteome</keyword>
<reference evidence="5" key="1">
    <citation type="journal article" date="2019" name="Int. J. Syst. Evol. Microbiol.">
        <title>The Global Catalogue of Microorganisms (GCM) 10K type strain sequencing project: providing services to taxonomists for standard genome sequencing and annotation.</title>
        <authorList>
            <consortium name="The Broad Institute Genomics Platform"/>
            <consortium name="The Broad Institute Genome Sequencing Center for Infectious Disease"/>
            <person name="Wu L."/>
            <person name="Ma J."/>
        </authorList>
    </citation>
    <scope>NUCLEOTIDE SEQUENCE [LARGE SCALE GENOMIC DNA]</scope>
    <source>
        <strain evidence="5">CCUG 55328</strain>
    </source>
</reference>
<gene>
    <name evidence="4" type="ORF">ACFQ3C_05680</name>
</gene>
<dbReference type="PRINTS" id="PR00154">
    <property type="entry name" value="AMPBINDING"/>
</dbReference>
<evidence type="ECO:0000259" key="3">
    <source>
        <dbReference type="Pfam" id="PF13193"/>
    </source>
</evidence>
<accession>A0ABW3TBT0</accession>
<dbReference type="InterPro" id="IPR020845">
    <property type="entry name" value="AMP-binding_CS"/>
</dbReference>
<feature type="domain" description="AMP-binding enzyme C-terminal" evidence="3">
    <location>
        <begin position="421"/>
        <end position="496"/>
    </location>
</feature>
<protein>
    <submittedName>
        <fullName evidence="4">Class I adenylate-forming enzyme family protein</fullName>
    </submittedName>
</protein>
<dbReference type="Pfam" id="PF13193">
    <property type="entry name" value="AMP-binding_C"/>
    <property type="match status" value="1"/>
</dbReference>
<feature type="transmembrane region" description="Helical" evidence="1">
    <location>
        <begin position="65"/>
        <end position="84"/>
    </location>
</feature>
<dbReference type="InterPro" id="IPR050237">
    <property type="entry name" value="ATP-dep_AMP-bd_enzyme"/>
</dbReference>
<dbReference type="SUPFAM" id="SSF56801">
    <property type="entry name" value="Acetyl-CoA synthetase-like"/>
    <property type="match status" value="1"/>
</dbReference>
<dbReference type="PANTHER" id="PTHR43767:SF1">
    <property type="entry name" value="NONRIBOSOMAL PEPTIDE SYNTHASE PES1 (EUROFUNG)-RELATED"/>
    <property type="match status" value="1"/>
</dbReference>